<gene>
    <name evidence="1" type="ORF">UIB01_09530</name>
</gene>
<protein>
    <submittedName>
        <fullName evidence="1">Uncharacterized protein</fullName>
    </submittedName>
</protein>
<accession>A0A023WY05</accession>
<evidence type="ECO:0000313" key="1">
    <source>
        <dbReference type="EMBL" id="AHY45087.1"/>
    </source>
</evidence>
<dbReference type="KEGG" id="pstu:UIB01_09530"/>
<dbReference type="Proteomes" id="UP000025238">
    <property type="component" value="Chromosome"/>
</dbReference>
<organism evidence="1 2">
    <name type="scientific">Stutzerimonas stutzeri</name>
    <name type="common">Pseudomonas stutzeri</name>
    <dbReference type="NCBI Taxonomy" id="316"/>
    <lineage>
        <taxon>Bacteria</taxon>
        <taxon>Pseudomonadati</taxon>
        <taxon>Pseudomonadota</taxon>
        <taxon>Gammaproteobacteria</taxon>
        <taxon>Pseudomonadales</taxon>
        <taxon>Pseudomonadaceae</taxon>
        <taxon>Stutzerimonas</taxon>
    </lineage>
</organism>
<name>A0A023WY05_STUST</name>
<evidence type="ECO:0000313" key="2">
    <source>
        <dbReference type="Proteomes" id="UP000025238"/>
    </source>
</evidence>
<sequence length="316" mass="34571">MFDVVVLIDRARRYAGLGAQAPVIDQIVDLVAVDVCGIGATLVMPIDAQLERPTGFRLDIGVSEKRMWAFGPNVVRRDLFERRCAEGLAVSCLERQFWGGAPDEPCAGAGLAPEDFVIVEARAQSQCPIRRQCNLILDEHRLVCCGVRAADQAGVLQAFVPMLSAYGEGMVFADVNIEAAVPYVITDRLGARWGQVLRTLVGDVEFRTGKAQLRLQVAPVGVPGHRVLASLKLVGIQVDRTSVIGVLLVTITGFIAAKQVQLKRLSLKRPVTDRKASRLAILPLHFRHSPILLPRCRFAAHLFDGHSDIQPFGQWA</sequence>
<dbReference type="AlphaFoldDB" id="A0A023WY05"/>
<proteinExistence type="predicted"/>
<dbReference type="EMBL" id="CP007509">
    <property type="protein sequence ID" value="AHY45087.1"/>
    <property type="molecule type" value="Genomic_DNA"/>
</dbReference>
<reference evidence="1 2" key="1">
    <citation type="submission" date="2014-03" db="EMBL/GenBank/DDBJ databases">
        <title>Complete genome sequence of Pseudomonas stutzeri 19SMN4.</title>
        <authorList>
            <person name="Brunet-Galmes I."/>
            <person name="Nogales B."/>
            <person name="Busquets A."/>
            <person name="Pena A."/>
            <person name="Gomila M."/>
            <person name="Garcia-Valdes E."/>
            <person name="Lalucat J."/>
            <person name="Bennasar A."/>
            <person name="Bosch R."/>
        </authorList>
    </citation>
    <scope>NUCLEOTIDE SEQUENCE [LARGE SCALE GENOMIC DNA]</scope>
    <source>
        <strain evidence="1 2">19SMN4</strain>
    </source>
</reference>